<feature type="non-terminal residue" evidence="1">
    <location>
        <position position="25"/>
    </location>
</feature>
<accession>A0A383A0X6</accession>
<gene>
    <name evidence="1" type="ORF">METZ01_LOCUS454137</name>
</gene>
<sequence length="25" mass="2928">MKKFYIAKARRLRGTPFSSRIESQG</sequence>
<name>A0A383A0X6_9ZZZZ</name>
<dbReference type="AlphaFoldDB" id="A0A383A0X6"/>
<proteinExistence type="predicted"/>
<dbReference type="EMBL" id="UINC01188189">
    <property type="protein sequence ID" value="SVE01283.1"/>
    <property type="molecule type" value="Genomic_DNA"/>
</dbReference>
<evidence type="ECO:0000313" key="1">
    <source>
        <dbReference type="EMBL" id="SVE01283.1"/>
    </source>
</evidence>
<organism evidence="1">
    <name type="scientific">marine metagenome</name>
    <dbReference type="NCBI Taxonomy" id="408172"/>
    <lineage>
        <taxon>unclassified sequences</taxon>
        <taxon>metagenomes</taxon>
        <taxon>ecological metagenomes</taxon>
    </lineage>
</organism>
<reference evidence="1" key="1">
    <citation type="submission" date="2018-05" db="EMBL/GenBank/DDBJ databases">
        <authorList>
            <person name="Lanie J.A."/>
            <person name="Ng W.-L."/>
            <person name="Kazmierczak K.M."/>
            <person name="Andrzejewski T.M."/>
            <person name="Davidsen T.M."/>
            <person name="Wayne K.J."/>
            <person name="Tettelin H."/>
            <person name="Glass J.I."/>
            <person name="Rusch D."/>
            <person name="Podicherti R."/>
            <person name="Tsui H.-C.T."/>
            <person name="Winkler M.E."/>
        </authorList>
    </citation>
    <scope>NUCLEOTIDE SEQUENCE</scope>
</reference>
<protein>
    <submittedName>
        <fullName evidence="1">Uncharacterized protein</fullName>
    </submittedName>
</protein>